<protein>
    <submittedName>
        <fullName evidence="1">Uncharacterized protein</fullName>
    </submittedName>
</protein>
<sequence>MGVVQPSANVLQLRAFAEPGASVHVALLVHGHPAPFNAIFHSDCRPLAPCDQNFPSDGFLVYVAFSGNLTDFHLGTGRSAPRRAQPGLHSFAETYEQLQEFQSWPDQDVISRVNALASATVLLLSPQLLPIPFSEVPGILSLDKASCFLGLLERVLAEETSLEPAALLAILHFLKRVTALRAEEPEPQTKLWEEFGRGFMFVASLVLEER</sequence>
<accession>A0AAW0H9X5</accession>
<evidence type="ECO:0000313" key="2">
    <source>
        <dbReference type="Proteomes" id="UP001488838"/>
    </source>
</evidence>
<dbReference type="EMBL" id="JBBHLL010000604">
    <property type="protein sequence ID" value="KAK7799569.1"/>
    <property type="molecule type" value="Genomic_DNA"/>
</dbReference>
<reference evidence="1 2" key="1">
    <citation type="journal article" date="2023" name="bioRxiv">
        <title>Conserved and derived expression patterns and positive selection on dental genes reveal complex evolutionary context of ever-growing rodent molars.</title>
        <authorList>
            <person name="Calamari Z.T."/>
            <person name="Song A."/>
            <person name="Cohen E."/>
            <person name="Akter M."/>
            <person name="Roy R.D."/>
            <person name="Hallikas O."/>
            <person name="Christensen M.M."/>
            <person name="Li P."/>
            <person name="Marangoni P."/>
            <person name="Jernvall J."/>
            <person name="Klein O.D."/>
        </authorList>
    </citation>
    <scope>NUCLEOTIDE SEQUENCE [LARGE SCALE GENOMIC DNA]</scope>
    <source>
        <strain evidence="1">V071</strain>
    </source>
</reference>
<dbReference type="AlphaFoldDB" id="A0AAW0H9X5"/>
<dbReference type="Proteomes" id="UP001488838">
    <property type="component" value="Unassembled WGS sequence"/>
</dbReference>
<name>A0AAW0H9X5_MYOGA</name>
<evidence type="ECO:0000313" key="1">
    <source>
        <dbReference type="EMBL" id="KAK7799569.1"/>
    </source>
</evidence>
<proteinExistence type="predicted"/>
<gene>
    <name evidence="1" type="ORF">U0070_016530</name>
</gene>
<comment type="caution">
    <text evidence="1">The sequence shown here is derived from an EMBL/GenBank/DDBJ whole genome shotgun (WGS) entry which is preliminary data.</text>
</comment>
<organism evidence="1 2">
    <name type="scientific">Myodes glareolus</name>
    <name type="common">Bank vole</name>
    <name type="synonym">Clethrionomys glareolus</name>
    <dbReference type="NCBI Taxonomy" id="447135"/>
    <lineage>
        <taxon>Eukaryota</taxon>
        <taxon>Metazoa</taxon>
        <taxon>Chordata</taxon>
        <taxon>Craniata</taxon>
        <taxon>Vertebrata</taxon>
        <taxon>Euteleostomi</taxon>
        <taxon>Mammalia</taxon>
        <taxon>Eutheria</taxon>
        <taxon>Euarchontoglires</taxon>
        <taxon>Glires</taxon>
        <taxon>Rodentia</taxon>
        <taxon>Myomorpha</taxon>
        <taxon>Muroidea</taxon>
        <taxon>Cricetidae</taxon>
        <taxon>Arvicolinae</taxon>
        <taxon>Myodes</taxon>
    </lineage>
</organism>
<keyword evidence="2" id="KW-1185">Reference proteome</keyword>